<dbReference type="InterPro" id="IPR055170">
    <property type="entry name" value="GFO_IDH_MocA-like_dom"/>
</dbReference>
<dbReference type="Pfam" id="PF22725">
    <property type="entry name" value="GFO_IDH_MocA_C3"/>
    <property type="match status" value="1"/>
</dbReference>
<dbReference type="Proteomes" id="UP001230220">
    <property type="component" value="Unassembled WGS sequence"/>
</dbReference>
<sequence length="318" mass="36036">MLKLKYGVVSTASIVPRFINALNESGTGEVIAIASRTLEKAEEKAREWNIAKSYGSYNEMFSDEEIDVIYVATINSEHYTYALAALQHGKHVVCEKPFTLKKSEAEHLFKVAKENNLFIVEAQKVVFLPVMKDIKNIIVSGKLGKIHLIDMTSSSGSGYNRWLHSLENGGGSLYGNASYGIHLLRYLFDCDYDDYMAFCTKGSSSIDEQCVLNLRLKNDILAVSKISTNIDAINKAYIYGENGYIEIENYWKARSAIVHYNDKEPEVINYPCEYELVYEVSHFNECILSGQLQSPIMNENMTVHSVEMLENIQNSWKK</sequence>
<keyword evidence="6" id="KW-1185">Reference proteome</keyword>
<dbReference type="SUPFAM" id="SSF51735">
    <property type="entry name" value="NAD(P)-binding Rossmann-fold domains"/>
    <property type="match status" value="1"/>
</dbReference>
<dbReference type="InterPro" id="IPR000683">
    <property type="entry name" value="Gfo/Idh/MocA-like_OxRdtase_N"/>
</dbReference>
<dbReference type="SUPFAM" id="SSF55347">
    <property type="entry name" value="Glyceraldehyde-3-phosphate dehydrogenase-like, C-terminal domain"/>
    <property type="match status" value="1"/>
</dbReference>
<dbReference type="InterPro" id="IPR050984">
    <property type="entry name" value="Gfo/Idh/MocA_domain"/>
</dbReference>
<reference evidence="5 6" key="1">
    <citation type="submission" date="2023-07" db="EMBL/GenBank/DDBJ databases">
        <title>Genomic Encyclopedia of Type Strains, Phase IV (KMG-IV): sequencing the most valuable type-strain genomes for metagenomic binning, comparative biology and taxonomic classification.</title>
        <authorList>
            <person name="Goeker M."/>
        </authorList>
    </citation>
    <scope>NUCLEOTIDE SEQUENCE [LARGE SCALE GENOMIC DNA]</scope>
    <source>
        <strain evidence="5 6">DSM 16784</strain>
    </source>
</reference>
<protein>
    <submittedName>
        <fullName evidence="5">Dehydrogenase</fullName>
    </submittedName>
</protein>
<evidence type="ECO:0000313" key="5">
    <source>
        <dbReference type="EMBL" id="MDQ0361438.1"/>
    </source>
</evidence>
<comment type="similarity">
    <text evidence="1">Belongs to the Gfo/Idh/MocA family.</text>
</comment>
<proteinExistence type="inferred from homology"/>
<dbReference type="PANTHER" id="PTHR22604">
    <property type="entry name" value="OXIDOREDUCTASES"/>
    <property type="match status" value="1"/>
</dbReference>
<evidence type="ECO:0000259" key="3">
    <source>
        <dbReference type="Pfam" id="PF01408"/>
    </source>
</evidence>
<gene>
    <name evidence="5" type="ORF">J2S15_002185</name>
</gene>
<evidence type="ECO:0000256" key="1">
    <source>
        <dbReference type="ARBA" id="ARBA00010928"/>
    </source>
</evidence>
<organism evidence="5 6">
    <name type="scientific">Breznakia pachnodae</name>
    <dbReference type="NCBI Taxonomy" id="265178"/>
    <lineage>
        <taxon>Bacteria</taxon>
        <taxon>Bacillati</taxon>
        <taxon>Bacillota</taxon>
        <taxon>Erysipelotrichia</taxon>
        <taxon>Erysipelotrichales</taxon>
        <taxon>Erysipelotrichaceae</taxon>
        <taxon>Breznakia</taxon>
    </lineage>
</organism>
<dbReference type="PANTHER" id="PTHR22604:SF105">
    <property type="entry name" value="TRANS-1,2-DIHYDROBENZENE-1,2-DIOL DEHYDROGENASE"/>
    <property type="match status" value="1"/>
</dbReference>
<dbReference type="Gene3D" id="3.30.360.10">
    <property type="entry name" value="Dihydrodipicolinate Reductase, domain 2"/>
    <property type="match status" value="1"/>
</dbReference>
<keyword evidence="2" id="KW-0560">Oxidoreductase</keyword>
<evidence type="ECO:0000313" key="6">
    <source>
        <dbReference type="Proteomes" id="UP001230220"/>
    </source>
</evidence>
<name>A0ABU0E3G2_9FIRM</name>
<accession>A0ABU0E3G2</accession>
<dbReference type="InterPro" id="IPR036291">
    <property type="entry name" value="NAD(P)-bd_dom_sf"/>
</dbReference>
<dbReference type="Pfam" id="PF01408">
    <property type="entry name" value="GFO_IDH_MocA"/>
    <property type="match status" value="1"/>
</dbReference>
<dbReference type="RefSeq" id="WP_307408154.1">
    <property type="nucleotide sequence ID" value="NZ_JAUSUR010000003.1"/>
</dbReference>
<dbReference type="Gene3D" id="3.40.50.720">
    <property type="entry name" value="NAD(P)-binding Rossmann-like Domain"/>
    <property type="match status" value="1"/>
</dbReference>
<comment type="caution">
    <text evidence="5">The sequence shown here is derived from an EMBL/GenBank/DDBJ whole genome shotgun (WGS) entry which is preliminary data.</text>
</comment>
<evidence type="ECO:0000256" key="2">
    <source>
        <dbReference type="ARBA" id="ARBA00023002"/>
    </source>
</evidence>
<feature type="domain" description="Gfo/Idh/MocA-like oxidoreductase N-terminal" evidence="3">
    <location>
        <begin position="5"/>
        <end position="117"/>
    </location>
</feature>
<evidence type="ECO:0000259" key="4">
    <source>
        <dbReference type="Pfam" id="PF22725"/>
    </source>
</evidence>
<feature type="domain" description="GFO/IDH/MocA-like oxidoreductase" evidence="4">
    <location>
        <begin position="133"/>
        <end position="246"/>
    </location>
</feature>
<dbReference type="EMBL" id="JAUSUR010000003">
    <property type="protein sequence ID" value="MDQ0361438.1"/>
    <property type="molecule type" value="Genomic_DNA"/>
</dbReference>